<comment type="caution">
    <text evidence="1">The sequence shown here is derived from an EMBL/GenBank/DDBJ whole genome shotgun (WGS) entry which is preliminary data.</text>
</comment>
<organism evidence="1 2">
    <name type="scientific">Russula ochroleuca</name>
    <dbReference type="NCBI Taxonomy" id="152965"/>
    <lineage>
        <taxon>Eukaryota</taxon>
        <taxon>Fungi</taxon>
        <taxon>Dikarya</taxon>
        <taxon>Basidiomycota</taxon>
        <taxon>Agaricomycotina</taxon>
        <taxon>Agaricomycetes</taxon>
        <taxon>Russulales</taxon>
        <taxon>Russulaceae</taxon>
        <taxon>Russula</taxon>
    </lineage>
</organism>
<keyword evidence="2" id="KW-1185">Reference proteome</keyword>
<protein>
    <submittedName>
        <fullName evidence="1">Uncharacterized protein</fullName>
    </submittedName>
</protein>
<reference evidence="1" key="1">
    <citation type="submission" date="2019-10" db="EMBL/GenBank/DDBJ databases">
        <authorList>
            <consortium name="DOE Joint Genome Institute"/>
            <person name="Kuo A."/>
            <person name="Miyauchi S."/>
            <person name="Kiss E."/>
            <person name="Drula E."/>
            <person name="Kohler A."/>
            <person name="Sanchez-Garcia M."/>
            <person name="Andreopoulos B."/>
            <person name="Barry K.W."/>
            <person name="Bonito G."/>
            <person name="Buee M."/>
            <person name="Carver A."/>
            <person name="Chen C."/>
            <person name="Cichocki N."/>
            <person name="Clum A."/>
            <person name="Culley D."/>
            <person name="Crous P.W."/>
            <person name="Fauchery L."/>
            <person name="Girlanda M."/>
            <person name="Hayes R."/>
            <person name="Keri Z."/>
            <person name="LaButti K."/>
            <person name="Lipzen A."/>
            <person name="Lombard V."/>
            <person name="Magnuson J."/>
            <person name="Maillard F."/>
            <person name="Morin E."/>
            <person name="Murat C."/>
            <person name="Nolan M."/>
            <person name="Ohm R."/>
            <person name="Pangilinan J."/>
            <person name="Pereira M."/>
            <person name="Perotto S."/>
            <person name="Peter M."/>
            <person name="Riley R."/>
            <person name="Sitrit Y."/>
            <person name="Stielow B."/>
            <person name="Szollosi G."/>
            <person name="Zifcakova L."/>
            <person name="Stursova M."/>
            <person name="Spatafora J.W."/>
            <person name="Tedersoo L."/>
            <person name="Vaario L.-M."/>
            <person name="Yamada A."/>
            <person name="Yan M."/>
            <person name="Wang P."/>
            <person name="Xu J."/>
            <person name="Bruns T."/>
            <person name="Baldrian P."/>
            <person name="Vilgalys R."/>
            <person name="Henrissat B."/>
            <person name="Grigoriev I.V."/>
            <person name="Hibbett D."/>
            <person name="Nagy L.G."/>
            <person name="Martin F.M."/>
        </authorList>
    </citation>
    <scope>NUCLEOTIDE SEQUENCE</scope>
    <source>
        <strain evidence="1">Prilba</strain>
    </source>
</reference>
<name>A0A9P5N5F7_9AGAM</name>
<dbReference type="Proteomes" id="UP000759537">
    <property type="component" value="Unassembled WGS sequence"/>
</dbReference>
<accession>A0A9P5N5F7</accession>
<dbReference type="AlphaFoldDB" id="A0A9P5N5F7"/>
<gene>
    <name evidence="1" type="ORF">DFH94DRAFT_12464</name>
</gene>
<evidence type="ECO:0000313" key="2">
    <source>
        <dbReference type="Proteomes" id="UP000759537"/>
    </source>
</evidence>
<reference evidence="1" key="2">
    <citation type="journal article" date="2020" name="Nat. Commun.">
        <title>Large-scale genome sequencing of mycorrhizal fungi provides insights into the early evolution of symbiotic traits.</title>
        <authorList>
            <person name="Miyauchi S."/>
            <person name="Kiss E."/>
            <person name="Kuo A."/>
            <person name="Drula E."/>
            <person name="Kohler A."/>
            <person name="Sanchez-Garcia M."/>
            <person name="Morin E."/>
            <person name="Andreopoulos B."/>
            <person name="Barry K.W."/>
            <person name="Bonito G."/>
            <person name="Buee M."/>
            <person name="Carver A."/>
            <person name="Chen C."/>
            <person name="Cichocki N."/>
            <person name="Clum A."/>
            <person name="Culley D."/>
            <person name="Crous P.W."/>
            <person name="Fauchery L."/>
            <person name="Girlanda M."/>
            <person name="Hayes R.D."/>
            <person name="Keri Z."/>
            <person name="LaButti K."/>
            <person name="Lipzen A."/>
            <person name="Lombard V."/>
            <person name="Magnuson J."/>
            <person name="Maillard F."/>
            <person name="Murat C."/>
            <person name="Nolan M."/>
            <person name="Ohm R.A."/>
            <person name="Pangilinan J."/>
            <person name="Pereira M.F."/>
            <person name="Perotto S."/>
            <person name="Peter M."/>
            <person name="Pfister S."/>
            <person name="Riley R."/>
            <person name="Sitrit Y."/>
            <person name="Stielow J.B."/>
            <person name="Szollosi G."/>
            <person name="Zifcakova L."/>
            <person name="Stursova M."/>
            <person name="Spatafora J.W."/>
            <person name="Tedersoo L."/>
            <person name="Vaario L.M."/>
            <person name="Yamada A."/>
            <person name="Yan M."/>
            <person name="Wang P."/>
            <person name="Xu J."/>
            <person name="Bruns T."/>
            <person name="Baldrian P."/>
            <person name="Vilgalys R."/>
            <person name="Dunand C."/>
            <person name="Henrissat B."/>
            <person name="Grigoriev I.V."/>
            <person name="Hibbett D."/>
            <person name="Nagy L.G."/>
            <person name="Martin F.M."/>
        </authorList>
    </citation>
    <scope>NUCLEOTIDE SEQUENCE</scope>
    <source>
        <strain evidence="1">Prilba</strain>
    </source>
</reference>
<dbReference type="EMBL" id="WHVB01000001">
    <property type="protein sequence ID" value="KAF8487053.1"/>
    <property type="molecule type" value="Genomic_DNA"/>
</dbReference>
<evidence type="ECO:0000313" key="1">
    <source>
        <dbReference type="EMBL" id="KAF8487053.1"/>
    </source>
</evidence>
<proteinExistence type="predicted"/>
<sequence length="155" mass="17270">MYKIRCRFFFPGPLGKIIVRPPRRDRCAIPYSRAYQGLTRSGSTTRVAAVLHPYHYSMEQEWSLEAARATSTILLVPMSRIVQQRWGIVTPMGVRQSGISESRVSTTITQPNQNLKKRVCFTVPLLVVMSAPGSGSWAWAALSAPISCFILASQV</sequence>